<dbReference type="Gene3D" id="2.120.10.80">
    <property type="entry name" value="Kelch-type beta propeller"/>
    <property type="match status" value="1"/>
</dbReference>
<dbReference type="PANTHER" id="PTHR46228:SF2">
    <property type="entry name" value="KELCH REPEAT PROTEIN (AFU_ORTHOLOGUE AFUA_4G14350)"/>
    <property type="match status" value="1"/>
</dbReference>
<proteinExistence type="predicted"/>
<accession>A0A168PNT3</accession>
<dbReference type="PANTHER" id="PTHR46228">
    <property type="entry name" value="KELCH DOMAIN-CONTAINING PROTEIN"/>
    <property type="match status" value="1"/>
</dbReference>
<keyword evidence="1" id="KW-0880">Kelch repeat</keyword>
<keyword evidence="4" id="KW-0812">Transmembrane</keyword>
<dbReference type="Proteomes" id="UP000078561">
    <property type="component" value="Unassembled WGS sequence"/>
</dbReference>
<feature type="region of interest" description="Disordered" evidence="3">
    <location>
        <begin position="422"/>
        <end position="470"/>
    </location>
</feature>
<keyword evidence="4" id="KW-1133">Transmembrane helix</keyword>
<feature type="compositionally biased region" description="Polar residues" evidence="3">
    <location>
        <begin position="548"/>
        <end position="567"/>
    </location>
</feature>
<dbReference type="AlphaFoldDB" id="A0A168PNT3"/>
<evidence type="ECO:0000313" key="5">
    <source>
        <dbReference type="EMBL" id="SAM02698.1"/>
    </source>
</evidence>
<sequence length="733" mass="80534">MAFSISPNSRSNHTLLFLGNRALTSYCLPTPPTTTMKRTLYPLSPNYESLLPSTGHSTHWIDDTLVSFFGKPNQPPVTIVGHLPSSISISSPPSQPSSPSRRFAHTTTLLHTNATTTSIFLIGGSTIETDLPQSDIWQLDWLSQTWAKLAVQGDPFTNGLMGHVTLPISRPHSVDLLTCFGANHKGFTQHCTLFNTNSLAWRHLHPPSLPMGRIHSTLIPVNETHGLLYGGLSETSTLLGDLWWVVPDNSSSMITFAFLGHSIPRAGHDTTMISETLLLVQGGDDDNTTAMMDLATLPSLYDNNHRYHKRRLTLRSPADDVGQTQQDGATNGISGGTIGGIVVAVLIIVGLSVTLLVFYQRRRQRNYDLHSRAARFSLSTPPRPSESIIERRSMVIQQPEAAKTRLSHMSFGSDFGGGLSGSRLSSASLPQPPSRSKLAASTSSLPSAPPPITTTTTAPTNNHPNLLDSPSRQLYTNWICETPVPPTMDNSNNISIDPRHTSMYINQSMSPDHHDEDHEHGDDGKKRSSTAFKRLRLSIFKPLDLSTATSITEHPNPTTISLASSDHQPADPSMTESATATKRRSSMFGLSKFLNRYDDTDDPPQQVYRHLDPRESLGSKSVASLQWVEFNNDMDISGSLTPRQLAVMNHRQSCTTVSSGSGLSGYVGDEPASPRNIVTMAQQLQQHHRQQYRLSHPRDNDPRRMITSPPHRLAIRDPSKTSSFPTLAPIHID</sequence>
<evidence type="ECO:0000256" key="3">
    <source>
        <dbReference type="SAM" id="MobiDB-lite"/>
    </source>
</evidence>
<dbReference type="OrthoDB" id="199599at2759"/>
<feature type="region of interest" description="Disordered" evidence="3">
    <location>
        <begin position="686"/>
        <end position="733"/>
    </location>
</feature>
<dbReference type="STRING" id="4829.A0A168PNT3"/>
<feature type="region of interest" description="Disordered" evidence="3">
    <location>
        <begin position="548"/>
        <end position="582"/>
    </location>
</feature>
<evidence type="ECO:0000256" key="4">
    <source>
        <dbReference type="SAM" id="Phobius"/>
    </source>
</evidence>
<reference evidence="5" key="1">
    <citation type="submission" date="2016-04" db="EMBL/GenBank/DDBJ databases">
        <authorList>
            <person name="Evans L.H."/>
            <person name="Alamgir A."/>
            <person name="Owens N."/>
            <person name="Weber N.D."/>
            <person name="Virtaneva K."/>
            <person name="Barbian K."/>
            <person name="Babar A."/>
            <person name="Rosenke K."/>
        </authorList>
    </citation>
    <scope>NUCLEOTIDE SEQUENCE [LARGE SCALE GENOMIC DNA]</scope>
    <source>
        <strain evidence="5">CBS 101.48</strain>
    </source>
</reference>
<feature type="compositionally biased region" description="Low complexity" evidence="3">
    <location>
        <begin position="453"/>
        <end position="467"/>
    </location>
</feature>
<evidence type="ECO:0000313" key="6">
    <source>
        <dbReference type="Proteomes" id="UP000078561"/>
    </source>
</evidence>
<keyword evidence="4" id="KW-0472">Membrane</keyword>
<feature type="transmembrane region" description="Helical" evidence="4">
    <location>
        <begin position="338"/>
        <end position="359"/>
    </location>
</feature>
<organism evidence="5">
    <name type="scientific">Absidia glauca</name>
    <name type="common">Pin mould</name>
    <dbReference type="NCBI Taxonomy" id="4829"/>
    <lineage>
        <taxon>Eukaryota</taxon>
        <taxon>Fungi</taxon>
        <taxon>Fungi incertae sedis</taxon>
        <taxon>Mucoromycota</taxon>
        <taxon>Mucoromycotina</taxon>
        <taxon>Mucoromycetes</taxon>
        <taxon>Mucorales</taxon>
        <taxon>Cunninghamellaceae</taxon>
        <taxon>Absidia</taxon>
    </lineage>
</organism>
<keyword evidence="2" id="KW-0677">Repeat</keyword>
<dbReference type="InParanoid" id="A0A168PNT3"/>
<dbReference type="EMBL" id="LT554008">
    <property type="protein sequence ID" value="SAM02698.1"/>
    <property type="molecule type" value="Genomic_DNA"/>
</dbReference>
<protein>
    <submittedName>
        <fullName evidence="5">Uncharacterized protein</fullName>
    </submittedName>
</protein>
<evidence type="ECO:0000256" key="2">
    <source>
        <dbReference type="ARBA" id="ARBA00022737"/>
    </source>
</evidence>
<feature type="compositionally biased region" description="Basic and acidic residues" evidence="3">
    <location>
        <begin position="511"/>
        <end position="526"/>
    </location>
</feature>
<feature type="region of interest" description="Disordered" evidence="3">
    <location>
        <begin position="505"/>
        <end position="526"/>
    </location>
</feature>
<evidence type="ECO:0000256" key="1">
    <source>
        <dbReference type="ARBA" id="ARBA00022441"/>
    </source>
</evidence>
<dbReference type="InterPro" id="IPR015915">
    <property type="entry name" value="Kelch-typ_b-propeller"/>
</dbReference>
<dbReference type="SUPFAM" id="SSF117281">
    <property type="entry name" value="Kelch motif"/>
    <property type="match status" value="1"/>
</dbReference>
<keyword evidence="6" id="KW-1185">Reference proteome</keyword>
<name>A0A168PNT3_ABSGL</name>
<gene>
    <name evidence="5" type="primary">ABSGL_08514.1 scaffold 10403</name>
</gene>